<gene>
    <name evidence="2" type="ORF">EMEDMD4_150135</name>
</gene>
<reference evidence="2" key="1">
    <citation type="submission" date="2019-06" db="EMBL/GenBank/DDBJ databases">
        <authorList>
            <person name="Le Quere A."/>
            <person name="Colella S."/>
        </authorList>
    </citation>
    <scope>NUCLEOTIDE SEQUENCE</scope>
    <source>
        <strain evidence="2">EmedicaeMD41</strain>
    </source>
</reference>
<sequence>MVSPRPGLGTRSTVVEPGRRSASLTGINWPLLESRPMSKVLRLIKGVSFVVVDHLDVSSTAGPESSYSALVTGRRVLAHLSCERFRRLFAKLSRSGLQPRLRRCGGHFPPH</sequence>
<feature type="region of interest" description="Disordered" evidence="1">
    <location>
        <begin position="1"/>
        <end position="20"/>
    </location>
</feature>
<proteinExistence type="predicted"/>
<accession>A0A508WSJ0</accession>
<dbReference type="EMBL" id="CABFNB010000057">
    <property type="protein sequence ID" value="VTZ60356.1"/>
    <property type="molecule type" value="Genomic_DNA"/>
</dbReference>
<evidence type="ECO:0000313" key="2">
    <source>
        <dbReference type="EMBL" id="VTZ60356.1"/>
    </source>
</evidence>
<dbReference type="AlphaFoldDB" id="A0A508WSJ0"/>
<evidence type="ECO:0000256" key="1">
    <source>
        <dbReference type="SAM" id="MobiDB-lite"/>
    </source>
</evidence>
<organism evidence="2">
    <name type="scientific">Sinorhizobium medicae</name>
    <dbReference type="NCBI Taxonomy" id="110321"/>
    <lineage>
        <taxon>Bacteria</taxon>
        <taxon>Pseudomonadati</taxon>
        <taxon>Pseudomonadota</taxon>
        <taxon>Alphaproteobacteria</taxon>
        <taxon>Hyphomicrobiales</taxon>
        <taxon>Rhizobiaceae</taxon>
        <taxon>Sinorhizobium/Ensifer group</taxon>
        <taxon>Sinorhizobium</taxon>
    </lineage>
</organism>
<dbReference type="Proteomes" id="UP000507954">
    <property type="component" value="Unassembled WGS sequence"/>
</dbReference>
<protein>
    <submittedName>
        <fullName evidence="2">Uncharacterized protein</fullName>
    </submittedName>
</protein>
<name>A0A508WSJ0_9HYPH</name>